<dbReference type="PANTHER" id="PTHR10885">
    <property type="entry name" value="ISOPENTENYL-DIPHOSPHATE DELTA-ISOMERASE"/>
    <property type="match status" value="1"/>
</dbReference>
<dbReference type="GO" id="GO:0046872">
    <property type="term" value="F:metal ion binding"/>
    <property type="evidence" value="ECO:0007669"/>
    <property type="project" value="UniProtKB-KW"/>
</dbReference>
<keyword evidence="5 10" id="KW-0479">Metal-binding</keyword>
<feature type="binding site" evidence="10">
    <location>
        <position position="73"/>
    </location>
    <ligand>
        <name>Mn(2+)</name>
        <dbReference type="ChEBI" id="CHEBI:29035"/>
    </ligand>
</feature>
<proteinExistence type="inferred from homology"/>
<dbReference type="CDD" id="cd02885">
    <property type="entry name" value="NUDIX_IPP_Isomerase"/>
    <property type="match status" value="1"/>
</dbReference>
<evidence type="ECO:0000256" key="6">
    <source>
        <dbReference type="ARBA" id="ARBA00022842"/>
    </source>
</evidence>
<dbReference type="EC" id="5.3.3.2" evidence="3 10"/>
<dbReference type="HAMAP" id="MF_00202">
    <property type="entry name" value="Idi"/>
    <property type="match status" value="1"/>
</dbReference>
<keyword evidence="4 10" id="KW-0963">Cytoplasm</keyword>
<feature type="binding site" evidence="10">
    <location>
        <position position="36"/>
    </location>
    <ligand>
        <name>Mn(2+)</name>
        <dbReference type="ChEBI" id="CHEBI:29035"/>
    </ligand>
</feature>
<feature type="active site" evidence="10 11">
    <location>
        <position position="120"/>
    </location>
</feature>
<dbReference type="GO" id="GO:0050992">
    <property type="term" value="P:dimethylallyl diphosphate biosynthetic process"/>
    <property type="evidence" value="ECO:0007669"/>
    <property type="project" value="UniProtKB-UniRule"/>
</dbReference>
<comment type="function">
    <text evidence="10">Catalyzes the 1,3-allylic rearrangement of the homoallylic substrate isopentenyl (IPP) to its highly electrophilic allylic isomer, dimethylallyl diphosphate (DMAPP).</text>
</comment>
<evidence type="ECO:0000256" key="2">
    <source>
        <dbReference type="ARBA" id="ARBA00007579"/>
    </source>
</evidence>
<evidence type="ECO:0000256" key="8">
    <source>
        <dbReference type="ARBA" id="ARBA00023229"/>
    </source>
</evidence>
<dbReference type="AlphaFoldDB" id="A0A1M5ACH6"/>
<gene>
    <name evidence="10" type="primary">idi</name>
    <name evidence="13" type="ORF">SAMN05444320_10356</name>
</gene>
<evidence type="ECO:0000313" key="13">
    <source>
        <dbReference type="EMBL" id="SHF27797.1"/>
    </source>
</evidence>
<dbReference type="NCBIfam" id="TIGR02150">
    <property type="entry name" value="IPP_isom_1"/>
    <property type="match status" value="1"/>
</dbReference>
<evidence type="ECO:0000256" key="1">
    <source>
        <dbReference type="ARBA" id="ARBA00004826"/>
    </source>
</evidence>
<dbReference type="PROSITE" id="PS51462">
    <property type="entry name" value="NUDIX"/>
    <property type="match status" value="1"/>
</dbReference>
<comment type="similarity">
    <text evidence="2 10">Belongs to the IPP isomerase type 1 family.</text>
</comment>
<accession>A0A1M5ACH6</accession>
<keyword evidence="6 10" id="KW-0460">Magnesium</keyword>
<evidence type="ECO:0000256" key="9">
    <source>
        <dbReference type="ARBA" id="ARBA00023235"/>
    </source>
</evidence>
<dbReference type="PIRSF" id="PIRSF018427">
    <property type="entry name" value="Isopntndiph_ism"/>
    <property type="match status" value="1"/>
</dbReference>
<protein>
    <recommendedName>
        <fullName evidence="3 10">Isopentenyl-diphosphate Delta-isomerase</fullName>
        <shortName evidence="10">IPP isomerase</shortName>
        <ecNumber evidence="3 10">5.3.3.2</ecNumber>
    </recommendedName>
    <alternativeName>
        <fullName evidence="10">IPP:DMAPP isomerase</fullName>
    </alternativeName>
    <alternativeName>
        <fullName evidence="10">Isopentenyl pyrophosphate isomerase</fullName>
    </alternativeName>
</protein>
<evidence type="ECO:0000313" key="14">
    <source>
        <dbReference type="Proteomes" id="UP000184501"/>
    </source>
</evidence>
<dbReference type="Gene3D" id="3.90.79.10">
    <property type="entry name" value="Nucleoside Triphosphate Pyrophosphohydrolase"/>
    <property type="match status" value="1"/>
</dbReference>
<evidence type="ECO:0000256" key="10">
    <source>
        <dbReference type="HAMAP-Rule" id="MF_00202"/>
    </source>
</evidence>
<comment type="catalytic activity">
    <reaction evidence="10">
        <text>isopentenyl diphosphate = dimethylallyl diphosphate</text>
        <dbReference type="Rhea" id="RHEA:23284"/>
        <dbReference type="ChEBI" id="CHEBI:57623"/>
        <dbReference type="ChEBI" id="CHEBI:128769"/>
        <dbReference type="EC" id="5.3.3.2"/>
    </reaction>
</comment>
<keyword evidence="8 10" id="KW-0414">Isoprene biosynthesis</keyword>
<dbReference type="GO" id="GO:0005737">
    <property type="term" value="C:cytoplasm"/>
    <property type="evidence" value="ECO:0007669"/>
    <property type="project" value="UniProtKB-SubCell"/>
</dbReference>
<keyword evidence="9 10" id="KW-0413">Isomerase</keyword>
<keyword evidence="14" id="KW-1185">Reference proteome</keyword>
<name>A0A1M5ACH6_STRHI</name>
<dbReference type="SUPFAM" id="SSF55811">
    <property type="entry name" value="Nudix"/>
    <property type="match status" value="1"/>
</dbReference>
<comment type="cofactor">
    <cofactor evidence="10">
        <name>Mn(2+)</name>
        <dbReference type="ChEBI" id="CHEBI:29035"/>
    </cofactor>
    <text evidence="10">Binds 1 Mn(2+) ion per subunit.</text>
</comment>
<evidence type="ECO:0000256" key="11">
    <source>
        <dbReference type="PIRSR" id="PIRSR018427-1"/>
    </source>
</evidence>
<dbReference type="InterPro" id="IPR056375">
    <property type="entry name" value="Idi_bact"/>
</dbReference>
<feature type="active site" evidence="10 11">
    <location>
        <position position="71"/>
    </location>
</feature>
<dbReference type="EMBL" id="FQVN01000003">
    <property type="protein sequence ID" value="SHF27797.1"/>
    <property type="molecule type" value="Genomic_DNA"/>
</dbReference>
<dbReference type="UniPathway" id="UPA00059">
    <property type="reaction ID" value="UER00104"/>
</dbReference>
<evidence type="ECO:0000256" key="4">
    <source>
        <dbReference type="ARBA" id="ARBA00022490"/>
    </source>
</evidence>
<dbReference type="GO" id="GO:0008299">
    <property type="term" value="P:isoprenoid biosynthetic process"/>
    <property type="evidence" value="ECO:0007669"/>
    <property type="project" value="UniProtKB-UniRule"/>
</dbReference>
<sequence>MSAATPPERVVLLDEHRRPVGTADKREVHHTRTPLHLAFSCYVFDGRGNVLVTRRALAKRTWPGVWTNSFCGHPAPGEALPDAVRRRARHELGLDLAGVELVLPDFAYQATAPDGTVENEFCPVFRADAAGDPLANPDEVLEWRWIPWPELAALGRVAPWTLSPWAAEQLPLLAEAFAD</sequence>
<dbReference type="InterPro" id="IPR011876">
    <property type="entry name" value="IsopentenylPP_isomerase_typ1"/>
</dbReference>
<dbReference type="Pfam" id="PF00293">
    <property type="entry name" value="NUDIX"/>
    <property type="match status" value="1"/>
</dbReference>
<dbReference type="GO" id="GO:0004452">
    <property type="term" value="F:isopentenyl-diphosphate delta-isomerase activity"/>
    <property type="evidence" value="ECO:0007669"/>
    <property type="project" value="UniProtKB-UniRule"/>
</dbReference>
<organism evidence="13 14">
    <name type="scientific">Streptoalloteichus hindustanus</name>
    <dbReference type="NCBI Taxonomy" id="2017"/>
    <lineage>
        <taxon>Bacteria</taxon>
        <taxon>Bacillati</taxon>
        <taxon>Actinomycetota</taxon>
        <taxon>Actinomycetes</taxon>
        <taxon>Pseudonocardiales</taxon>
        <taxon>Pseudonocardiaceae</taxon>
        <taxon>Streptoalloteichus</taxon>
    </lineage>
</organism>
<feature type="binding site" evidence="10">
    <location>
        <position position="29"/>
    </location>
    <ligand>
        <name>Mn(2+)</name>
        <dbReference type="ChEBI" id="CHEBI:29035"/>
    </ligand>
</feature>
<reference evidence="13 14" key="1">
    <citation type="submission" date="2016-11" db="EMBL/GenBank/DDBJ databases">
        <authorList>
            <person name="Jaros S."/>
            <person name="Januszkiewicz K."/>
            <person name="Wedrychowicz H."/>
        </authorList>
    </citation>
    <scope>NUCLEOTIDE SEQUENCE [LARGE SCALE GENOMIC DNA]</scope>
    <source>
        <strain evidence="13 14">DSM 44523</strain>
    </source>
</reference>
<dbReference type="Proteomes" id="UP000184501">
    <property type="component" value="Unassembled WGS sequence"/>
</dbReference>
<evidence type="ECO:0000256" key="5">
    <source>
        <dbReference type="ARBA" id="ARBA00022723"/>
    </source>
</evidence>
<feature type="domain" description="Nudix hydrolase" evidence="12">
    <location>
        <begin position="34"/>
        <end position="168"/>
    </location>
</feature>
<feature type="binding site" evidence="10">
    <location>
        <position position="118"/>
    </location>
    <ligand>
        <name>Mn(2+)</name>
        <dbReference type="ChEBI" id="CHEBI:29035"/>
    </ligand>
</feature>
<keyword evidence="7 10" id="KW-0464">Manganese</keyword>
<dbReference type="NCBIfam" id="NF002995">
    <property type="entry name" value="PRK03759.1"/>
    <property type="match status" value="1"/>
</dbReference>
<comment type="subcellular location">
    <subcellularLocation>
        <location evidence="10">Cytoplasm</location>
    </subcellularLocation>
</comment>
<evidence type="ECO:0000259" key="12">
    <source>
        <dbReference type="PROSITE" id="PS51462"/>
    </source>
</evidence>
<dbReference type="RefSeq" id="WP_073481172.1">
    <property type="nucleotide sequence ID" value="NZ_FQVN01000003.1"/>
</dbReference>
<dbReference type="PANTHER" id="PTHR10885:SF0">
    <property type="entry name" value="ISOPENTENYL-DIPHOSPHATE DELTA-ISOMERASE"/>
    <property type="match status" value="1"/>
</dbReference>
<dbReference type="InterPro" id="IPR000086">
    <property type="entry name" value="NUDIX_hydrolase_dom"/>
</dbReference>
<evidence type="ECO:0000256" key="7">
    <source>
        <dbReference type="ARBA" id="ARBA00023211"/>
    </source>
</evidence>
<dbReference type="InterPro" id="IPR015797">
    <property type="entry name" value="NUDIX_hydrolase-like_dom_sf"/>
</dbReference>
<dbReference type="STRING" id="2017.SAMN05444320_10356"/>
<evidence type="ECO:0000256" key="3">
    <source>
        <dbReference type="ARBA" id="ARBA00012057"/>
    </source>
</evidence>
<feature type="binding site" evidence="10">
    <location>
        <position position="91"/>
    </location>
    <ligand>
        <name>Mg(2+)</name>
        <dbReference type="ChEBI" id="CHEBI:18420"/>
    </ligand>
</feature>
<comment type="pathway">
    <text evidence="1 10">Isoprenoid biosynthesis; dimethylallyl diphosphate biosynthesis; dimethylallyl diphosphate from isopentenyl diphosphate: step 1/1.</text>
</comment>
<comment type="cofactor">
    <cofactor evidence="10">
        <name>Mg(2+)</name>
        <dbReference type="ChEBI" id="CHEBI:18420"/>
    </cofactor>
    <text evidence="10">Binds 1 Mg(2+) ion per subunit. The magnesium ion binds only when substrate is bound.</text>
</comment>
<feature type="binding site" evidence="10">
    <location>
        <position position="120"/>
    </location>
    <ligand>
        <name>Mn(2+)</name>
        <dbReference type="ChEBI" id="CHEBI:29035"/>
    </ligand>
</feature>